<evidence type="ECO:0000259" key="5">
    <source>
        <dbReference type="PROSITE" id="PS50931"/>
    </source>
</evidence>
<dbReference type="Gene3D" id="3.40.190.10">
    <property type="entry name" value="Periplasmic binding protein-like II"/>
    <property type="match status" value="2"/>
</dbReference>
<organism evidence="6 7">
    <name type="scientific">Silvimonas amylolytica</name>
    <dbReference type="NCBI Taxonomy" id="449663"/>
    <lineage>
        <taxon>Bacteria</taxon>
        <taxon>Pseudomonadati</taxon>
        <taxon>Pseudomonadota</taxon>
        <taxon>Betaproteobacteria</taxon>
        <taxon>Neisseriales</taxon>
        <taxon>Chitinibacteraceae</taxon>
        <taxon>Silvimonas</taxon>
    </lineage>
</organism>
<dbReference type="RefSeq" id="WP_188688904.1">
    <property type="nucleotide sequence ID" value="NZ_BMLY01000001.1"/>
</dbReference>
<evidence type="ECO:0000256" key="2">
    <source>
        <dbReference type="ARBA" id="ARBA00023015"/>
    </source>
</evidence>
<evidence type="ECO:0000256" key="1">
    <source>
        <dbReference type="ARBA" id="ARBA00009437"/>
    </source>
</evidence>
<keyword evidence="3" id="KW-0238">DNA-binding</keyword>
<proteinExistence type="inferred from homology"/>
<feature type="domain" description="HTH lysR-type" evidence="5">
    <location>
        <begin position="1"/>
        <end position="59"/>
    </location>
</feature>
<dbReference type="PANTHER" id="PTHR30537:SF72">
    <property type="entry name" value="LYSR FAMILY TRANSCRIPTIONAL REGULATOR"/>
    <property type="match status" value="1"/>
</dbReference>
<dbReference type="Gene3D" id="1.10.10.10">
    <property type="entry name" value="Winged helix-like DNA-binding domain superfamily/Winged helix DNA-binding domain"/>
    <property type="match status" value="1"/>
</dbReference>
<gene>
    <name evidence="6" type="ORF">GCM10010971_07130</name>
</gene>
<dbReference type="InterPro" id="IPR005119">
    <property type="entry name" value="LysR_subst-bd"/>
</dbReference>
<evidence type="ECO:0000313" key="6">
    <source>
        <dbReference type="EMBL" id="GGP24894.1"/>
    </source>
</evidence>
<dbReference type="SUPFAM" id="SSF46785">
    <property type="entry name" value="Winged helix' DNA-binding domain"/>
    <property type="match status" value="1"/>
</dbReference>
<dbReference type="InterPro" id="IPR058163">
    <property type="entry name" value="LysR-type_TF_proteobact-type"/>
</dbReference>
<protein>
    <submittedName>
        <fullName evidence="6">LysR family transcriptional regulator</fullName>
    </submittedName>
</protein>
<dbReference type="InterPro" id="IPR000847">
    <property type="entry name" value="LysR_HTH_N"/>
</dbReference>
<keyword evidence="4" id="KW-0804">Transcription</keyword>
<dbReference type="CDD" id="cd08472">
    <property type="entry name" value="PBP2_CrgA_like_3"/>
    <property type="match status" value="1"/>
</dbReference>
<dbReference type="PANTHER" id="PTHR30537">
    <property type="entry name" value="HTH-TYPE TRANSCRIPTIONAL REGULATOR"/>
    <property type="match status" value="1"/>
</dbReference>
<dbReference type="Pfam" id="PF00126">
    <property type="entry name" value="HTH_1"/>
    <property type="match status" value="1"/>
</dbReference>
<reference evidence="7" key="1">
    <citation type="journal article" date="2019" name="Int. J. Syst. Evol. Microbiol.">
        <title>The Global Catalogue of Microorganisms (GCM) 10K type strain sequencing project: providing services to taxonomists for standard genome sequencing and annotation.</title>
        <authorList>
            <consortium name="The Broad Institute Genomics Platform"/>
            <consortium name="The Broad Institute Genome Sequencing Center for Infectious Disease"/>
            <person name="Wu L."/>
            <person name="Ma J."/>
        </authorList>
    </citation>
    <scope>NUCLEOTIDE SEQUENCE [LARGE SCALE GENOMIC DNA]</scope>
    <source>
        <strain evidence="7">CGMCC 1.8860</strain>
    </source>
</reference>
<name>A0ABQ2PHZ7_9NEIS</name>
<dbReference type="PROSITE" id="PS50931">
    <property type="entry name" value="HTH_LYSR"/>
    <property type="match status" value="1"/>
</dbReference>
<evidence type="ECO:0000256" key="3">
    <source>
        <dbReference type="ARBA" id="ARBA00023125"/>
    </source>
</evidence>
<sequence length="318" mass="35115">MDNLLALRVFVRIVESGGFAKAADAMNLPRATATKLIQELEKHLRIKLLHRTTRQVSVTPEGAAYYERAARLIAELEEMDEAVSNSRAQLRGRIRVDVGSVLANQIIIPALPDFRARYPELQIDLGVSDRPVNLIGEGVDCVIRGGDLADTSMIARHLADLDWITVASPVYLNARGKPQHPDALQAITPANPTSPAITHLPGHAIAGYFSSLSGRAFPLEFHKDGERILVHGDAVVAVNESTAHLNTLLAGVGIGQTFRFAVEPWLRTGQLQQVLPDWTRPHHPLHLLYPMNRHRSAKLLAFADWIQDVFAPFNCRGR</sequence>
<evidence type="ECO:0000313" key="7">
    <source>
        <dbReference type="Proteomes" id="UP000621859"/>
    </source>
</evidence>
<dbReference type="Proteomes" id="UP000621859">
    <property type="component" value="Unassembled WGS sequence"/>
</dbReference>
<keyword evidence="7" id="KW-1185">Reference proteome</keyword>
<keyword evidence="2" id="KW-0805">Transcription regulation</keyword>
<accession>A0ABQ2PHZ7</accession>
<dbReference type="InterPro" id="IPR036390">
    <property type="entry name" value="WH_DNA-bd_sf"/>
</dbReference>
<dbReference type="InterPro" id="IPR036388">
    <property type="entry name" value="WH-like_DNA-bd_sf"/>
</dbReference>
<dbReference type="SUPFAM" id="SSF53850">
    <property type="entry name" value="Periplasmic binding protein-like II"/>
    <property type="match status" value="1"/>
</dbReference>
<evidence type="ECO:0000256" key="4">
    <source>
        <dbReference type="ARBA" id="ARBA00023163"/>
    </source>
</evidence>
<dbReference type="Pfam" id="PF03466">
    <property type="entry name" value="LysR_substrate"/>
    <property type="match status" value="1"/>
</dbReference>
<dbReference type="EMBL" id="BMLY01000001">
    <property type="protein sequence ID" value="GGP24894.1"/>
    <property type="molecule type" value="Genomic_DNA"/>
</dbReference>
<comment type="caution">
    <text evidence="6">The sequence shown here is derived from an EMBL/GenBank/DDBJ whole genome shotgun (WGS) entry which is preliminary data.</text>
</comment>
<comment type="similarity">
    <text evidence="1">Belongs to the LysR transcriptional regulatory family.</text>
</comment>